<reference evidence="1 2" key="1">
    <citation type="submission" date="2023-07" db="EMBL/GenBank/DDBJ databases">
        <title>Sequencing the genomes of 1000 actinobacteria strains.</title>
        <authorList>
            <person name="Klenk H.-P."/>
        </authorList>
    </citation>
    <scope>NUCLEOTIDE SEQUENCE [LARGE SCALE GENOMIC DNA]</scope>
    <source>
        <strain evidence="1 2">DSM 46740</strain>
    </source>
</reference>
<protein>
    <submittedName>
        <fullName evidence="1">Uncharacterized protein</fullName>
    </submittedName>
</protein>
<dbReference type="Proteomes" id="UP001225356">
    <property type="component" value="Unassembled WGS sequence"/>
</dbReference>
<evidence type="ECO:0000313" key="2">
    <source>
        <dbReference type="Proteomes" id="UP001225356"/>
    </source>
</evidence>
<organism evidence="1 2">
    <name type="scientific">Streptosporangium lutulentum</name>
    <dbReference type="NCBI Taxonomy" id="1461250"/>
    <lineage>
        <taxon>Bacteria</taxon>
        <taxon>Bacillati</taxon>
        <taxon>Actinomycetota</taxon>
        <taxon>Actinomycetes</taxon>
        <taxon>Streptosporangiales</taxon>
        <taxon>Streptosporangiaceae</taxon>
        <taxon>Streptosporangium</taxon>
    </lineage>
</organism>
<keyword evidence="2" id="KW-1185">Reference proteome</keyword>
<gene>
    <name evidence="1" type="ORF">J2853_000653</name>
</gene>
<accession>A0ABT9Q3X8</accession>
<comment type="caution">
    <text evidence="1">The sequence shown here is derived from an EMBL/GenBank/DDBJ whole genome shotgun (WGS) entry which is preliminary data.</text>
</comment>
<name>A0ABT9Q3X8_9ACTN</name>
<evidence type="ECO:0000313" key="1">
    <source>
        <dbReference type="EMBL" id="MDP9841442.1"/>
    </source>
</evidence>
<dbReference type="EMBL" id="JAUSQU010000001">
    <property type="protein sequence ID" value="MDP9841442.1"/>
    <property type="molecule type" value="Genomic_DNA"/>
</dbReference>
<sequence length="99" mass="11246">MSGYYVHPSSLRSQTHVYDQQRIDVEQTRNDLWAAFDRDRNTLGNDEYGAELAKKLPRIEEEIFTALNAYISELEDTSSGLRTTAGNYELADQPWASGS</sequence>
<proteinExistence type="predicted"/>
<dbReference type="RefSeq" id="WP_307554784.1">
    <property type="nucleotide sequence ID" value="NZ_JAUSQU010000001.1"/>
</dbReference>